<dbReference type="RefSeq" id="WP_263846663.1">
    <property type="nucleotide sequence ID" value="NZ_JALIEB010000063.1"/>
</dbReference>
<accession>A0ABT3BLK0</accession>
<dbReference type="Proteomes" id="UP001208690">
    <property type="component" value="Unassembled WGS sequence"/>
</dbReference>
<name>A0ABT3BLK0_9RHOB</name>
<protein>
    <submittedName>
        <fullName evidence="1">Uncharacterized protein</fullName>
    </submittedName>
</protein>
<gene>
    <name evidence="1" type="ORF">MUB52_23805</name>
</gene>
<organism evidence="1 2">
    <name type="scientific">Roseobacter sinensis</name>
    <dbReference type="NCBI Taxonomy" id="2931391"/>
    <lineage>
        <taxon>Bacteria</taxon>
        <taxon>Pseudomonadati</taxon>
        <taxon>Pseudomonadota</taxon>
        <taxon>Alphaproteobacteria</taxon>
        <taxon>Rhodobacterales</taxon>
        <taxon>Roseobacteraceae</taxon>
        <taxon>Roseobacter</taxon>
    </lineage>
</organism>
<dbReference type="EMBL" id="JALIEB010000063">
    <property type="protein sequence ID" value="MCV3274459.1"/>
    <property type="molecule type" value="Genomic_DNA"/>
</dbReference>
<sequence>MVPFEALKLFLLLFSGFEIRLARMCNLYAMTVARGAIRQLFDGPADIAGNLAPLPGIYPDTNGSGRSQWLGKS</sequence>
<evidence type="ECO:0000313" key="1">
    <source>
        <dbReference type="EMBL" id="MCV3274459.1"/>
    </source>
</evidence>
<reference evidence="1 2" key="1">
    <citation type="submission" date="2022-04" db="EMBL/GenBank/DDBJ databases">
        <title>Roseobacter sp. WL0113 is a bacterium isolated from neritic sediment.</title>
        <authorList>
            <person name="Wang L."/>
            <person name="He W."/>
            <person name="Zhang D.-F."/>
        </authorList>
    </citation>
    <scope>NUCLEOTIDE SEQUENCE [LARGE SCALE GENOMIC DNA]</scope>
    <source>
        <strain evidence="1 2">WL0113</strain>
    </source>
</reference>
<proteinExistence type="predicted"/>
<evidence type="ECO:0000313" key="2">
    <source>
        <dbReference type="Proteomes" id="UP001208690"/>
    </source>
</evidence>
<comment type="caution">
    <text evidence="1">The sequence shown here is derived from an EMBL/GenBank/DDBJ whole genome shotgun (WGS) entry which is preliminary data.</text>
</comment>
<keyword evidence="2" id="KW-1185">Reference proteome</keyword>